<dbReference type="EC" id="3.1.26.5" evidence="7 8"/>
<comment type="function">
    <text evidence="1 7">RNaseP catalyzes the removal of the 5'-leader sequence from pre-tRNA to produce the mature 5'-terminus. It can also cleave other RNA substrates such as 4.5S RNA. The protein component plays an auxiliary but essential role in vivo by binding to the 5'-leader sequence and broadening the substrate specificity of the ribozyme.</text>
</comment>
<keyword evidence="2 7" id="KW-0819">tRNA processing</keyword>
<dbReference type="Proteomes" id="UP000316968">
    <property type="component" value="Chromosome"/>
</dbReference>
<keyword evidence="4 7" id="KW-0255">Endonuclease</keyword>
<dbReference type="KEGG" id="saca:FFV09_10620"/>
<evidence type="ECO:0000313" key="9">
    <source>
        <dbReference type="EMBL" id="QDH21263.1"/>
    </source>
</evidence>
<dbReference type="InterPro" id="IPR000100">
    <property type="entry name" value="RNase_P"/>
</dbReference>
<evidence type="ECO:0000256" key="1">
    <source>
        <dbReference type="ARBA" id="ARBA00002663"/>
    </source>
</evidence>
<keyword evidence="3 7" id="KW-0540">Nuclease</keyword>
<proteinExistence type="inferred from homology"/>
<gene>
    <name evidence="7 9" type="primary">rnpA</name>
    <name evidence="9" type="ORF">FFV09_10620</name>
</gene>
<evidence type="ECO:0000256" key="6">
    <source>
        <dbReference type="ARBA" id="ARBA00022884"/>
    </source>
</evidence>
<dbReference type="InterPro" id="IPR020539">
    <property type="entry name" value="RNase_P_CS"/>
</dbReference>
<name>A0A4Y6UU95_SACBS</name>
<dbReference type="Gene3D" id="3.30.230.10">
    <property type="match status" value="1"/>
</dbReference>
<comment type="similarity">
    <text evidence="7">Belongs to the RnpA family.</text>
</comment>
<dbReference type="InterPro" id="IPR014721">
    <property type="entry name" value="Ribsml_uS5_D2-typ_fold_subgr"/>
</dbReference>
<dbReference type="PANTHER" id="PTHR33992">
    <property type="entry name" value="RIBONUCLEASE P PROTEIN COMPONENT"/>
    <property type="match status" value="1"/>
</dbReference>
<evidence type="ECO:0000313" key="10">
    <source>
        <dbReference type="Proteomes" id="UP000316968"/>
    </source>
</evidence>
<keyword evidence="6 7" id="KW-0694">RNA-binding</keyword>
<dbReference type="RefSeq" id="WP_141447809.1">
    <property type="nucleotide sequence ID" value="NZ_CP041217.1"/>
</dbReference>
<dbReference type="SUPFAM" id="SSF54211">
    <property type="entry name" value="Ribosomal protein S5 domain 2-like"/>
    <property type="match status" value="1"/>
</dbReference>
<dbReference type="PROSITE" id="PS00648">
    <property type="entry name" value="RIBONUCLEASE_P"/>
    <property type="match status" value="1"/>
</dbReference>
<dbReference type="GO" id="GO:0042781">
    <property type="term" value="F:3'-tRNA processing endoribonuclease activity"/>
    <property type="evidence" value="ECO:0007669"/>
    <property type="project" value="TreeGrafter"/>
</dbReference>
<keyword evidence="5 7" id="KW-0378">Hydrolase</keyword>
<dbReference type="AlphaFoldDB" id="A0A4Y6UU95"/>
<organism evidence="9 10">
    <name type="scientific">Saccharibacillus brassicae</name>
    <dbReference type="NCBI Taxonomy" id="2583377"/>
    <lineage>
        <taxon>Bacteria</taxon>
        <taxon>Bacillati</taxon>
        <taxon>Bacillota</taxon>
        <taxon>Bacilli</taxon>
        <taxon>Bacillales</taxon>
        <taxon>Paenibacillaceae</taxon>
        <taxon>Saccharibacillus</taxon>
    </lineage>
</organism>
<evidence type="ECO:0000256" key="7">
    <source>
        <dbReference type="HAMAP-Rule" id="MF_00227"/>
    </source>
</evidence>
<dbReference type="NCBIfam" id="TIGR00188">
    <property type="entry name" value="rnpA"/>
    <property type="match status" value="1"/>
</dbReference>
<comment type="subunit">
    <text evidence="7">Consists of a catalytic RNA component (M1 or rnpB) and a protein subunit.</text>
</comment>
<evidence type="ECO:0000256" key="2">
    <source>
        <dbReference type="ARBA" id="ARBA00022694"/>
    </source>
</evidence>
<dbReference type="Pfam" id="PF00825">
    <property type="entry name" value="Ribonuclease_P"/>
    <property type="match status" value="1"/>
</dbReference>
<dbReference type="EMBL" id="CP041217">
    <property type="protein sequence ID" value="QDH21263.1"/>
    <property type="molecule type" value="Genomic_DNA"/>
</dbReference>
<evidence type="ECO:0000256" key="5">
    <source>
        <dbReference type="ARBA" id="ARBA00022801"/>
    </source>
</evidence>
<evidence type="ECO:0000256" key="8">
    <source>
        <dbReference type="NCBIfam" id="TIGR00188"/>
    </source>
</evidence>
<evidence type="ECO:0000256" key="3">
    <source>
        <dbReference type="ARBA" id="ARBA00022722"/>
    </source>
</evidence>
<dbReference type="GO" id="GO:0030677">
    <property type="term" value="C:ribonuclease P complex"/>
    <property type="evidence" value="ECO:0007669"/>
    <property type="project" value="TreeGrafter"/>
</dbReference>
<dbReference type="OrthoDB" id="9810867at2"/>
<dbReference type="InterPro" id="IPR020568">
    <property type="entry name" value="Ribosomal_Su5_D2-typ_SF"/>
</dbReference>
<dbReference type="GO" id="GO:0000049">
    <property type="term" value="F:tRNA binding"/>
    <property type="evidence" value="ECO:0007669"/>
    <property type="project" value="UniProtKB-UniRule"/>
</dbReference>
<keyword evidence="10" id="KW-1185">Reference proteome</keyword>
<dbReference type="HAMAP" id="MF_00227">
    <property type="entry name" value="RNase_P"/>
    <property type="match status" value="1"/>
</dbReference>
<sequence>MQKKLRLRNRAEFTRVYRHGKSFANRQLVLYWFPKRDVEQFRMGVSVSKKVGNAVVRNRMRRLMKEIVRQHADEIIDHLDLVFIVRKGALDLEYKELEKSVMHVLRKSSLLKRKGRETGGPGVRG</sequence>
<dbReference type="GO" id="GO:0004526">
    <property type="term" value="F:ribonuclease P activity"/>
    <property type="evidence" value="ECO:0007669"/>
    <property type="project" value="UniProtKB-UniRule"/>
</dbReference>
<reference evidence="9 10" key="1">
    <citation type="submission" date="2019-06" db="EMBL/GenBank/DDBJ databases">
        <title>Saccharibacillus brassicae sp. nov., an endophytic bacterium isolated from Chinese cabbage seeds (Brassica pekinensis).</title>
        <authorList>
            <person name="Jiang L."/>
            <person name="Lee J."/>
            <person name="Kim S.W."/>
        </authorList>
    </citation>
    <scope>NUCLEOTIDE SEQUENCE [LARGE SCALE GENOMIC DNA]</scope>
    <source>
        <strain evidence="10">KCTC 43072 / ATSA2</strain>
    </source>
</reference>
<dbReference type="PANTHER" id="PTHR33992:SF1">
    <property type="entry name" value="RIBONUCLEASE P PROTEIN COMPONENT"/>
    <property type="match status" value="1"/>
</dbReference>
<dbReference type="FunFam" id="3.30.230.10:FF:000021">
    <property type="entry name" value="Ribonuclease P protein component"/>
    <property type="match status" value="1"/>
</dbReference>
<evidence type="ECO:0000256" key="4">
    <source>
        <dbReference type="ARBA" id="ARBA00022759"/>
    </source>
</evidence>
<protein>
    <recommendedName>
        <fullName evidence="7 8">Ribonuclease P protein component</fullName>
        <shortName evidence="7">RNase P protein</shortName>
        <shortName evidence="7">RNaseP protein</shortName>
        <ecNumber evidence="7 8">3.1.26.5</ecNumber>
    </recommendedName>
    <alternativeName>
        <fullName evidence="7">Protein C5</fullName>
    </alternativeName>
</protein>
<dbReference type="GO" id="GO:0001682">
    <property type="term" value="P:tRNA 5'-leader removal"/>
    <property type="evidence" value="ECO:0007669"/>
    <property type="project" value="UniProtKB-UniRule"/>
</dbReference>
<accession>A0A4Y6UU95</accession>
<comment type="catalytic activity">
    <reaction evidence="7">
        <text>Endonucleolytic cleavage of RNA, removing 5'-extranucleotides from tRNA precursor.</text>
        <dbReference type="EC" id="3.1.26.5"/>
    </reaction>
</comment>